<keyword evidence="9" id="KW-1185">Reference proteome</keyword>
<dbReference type="InterPro" id="IPR034718">
    <property type="entry name" value="RlpA"/>
</dbReference>
<evidence type="ECO:0000259" key="7">
    <source>
        <dbReference type="PROSITE" id="PS51724"/>
    </source>
</evidence>
<dbReference type="Proteomes" id="UP000288178">
    <property type="component" value="Unassembled WGS sequence"/>
</dbReference>
<dbReference type="Pfam" id="PF05036">
    <property type="entry name" value="SPOR"/>
    <property type="match status" value="1"/>
</dbReference>
<evidence type="ECO:0000313" key="9">
    <source>
        <dbReference type="Proteomes" id="UP000288178"/>
    </source>
</evidence>
<dbReference type="GO" id="GO:0008932">
    <property type="term" value="F:lytic endotransglycosylase activity"/>
    <property type="evidence" value="ECO:0007669"/>
    <property type="project" value="UniProtKB-UniRule"/>
</dbReference>
<accession>A0A437JWE9</accession>
<dbReference type="PROSITE" id="PS51724">
    <property type="entry name" value="SPOR"/>
    <property type="match status" value="1"/>
</dbReference>
<dbReference type="CDD" id="cd22268">
    <property type="entry name" value="DPBB_RlpA-like"/>
    <property type="match status" value="1"/>
</dbReference>
<evidence type="ECO:0000313" key="8">
    <source>
        <dbReference type="EMBL" id="RVT51691.1"/>
    </source>
</evidence>
<dbReference type="RefSeq" id="WP_128198692.1">
    <property type="nucleotide sequence ID" value="NZ_SACT01000003.1"/>
</dbReference>
<dbReference type="OrthoDB" id="9779128at2"/>
<organism evidence="8 9">
    <name type="scientific">Rubrivivax albus</name>
    <dbReference type="NCBI Taxonomy" id="2499835"/>
    <lineage>
        <taxon>Bacteria</taxon>
        <taxon>Pseudomonadati</taxon>
        <taxon>Pseudomonadota</taxon>
        <taxon>Betaproteobacteria</taxon>
        <taxon>Burkholderiales</taxon>
        <taxon>Sphaerotilaceae</taxon>
        <taxon>Rubrivivax</taxon>
    </lineage>
</organism>
<keyword evidence="2 4" id="KW-0456">Lyase</keyword>
<dbReference type="GO" id="GO:0000270">
    <property type="term" value="P:peptidoglycan metabolic process"/>
    <property type="evidence" value="ECO:0007669"/>
    <property type="project" value="UniProtKB-UniRule"/>
</dbReference>
<dbReference type="AlphaFoldDB" id="A0A437JWE9"/>
<dbReference type="PANTHER" id="PTHR34183:SF1">
    <property type="entry name" value="ENDOLYTIC PEPTIDOGLYCAN TRANSGLYCOSYLASE RLPA"/>
    <property type="match status" value="1"/>
</dbReference>
<comment type="subcellular location">
    <subcellularLocation>
        <location evidence="4">Cell membrane</location>
        <topology evidence="4">Lipid-anchor</topology>
    </subcellularLocation>
</comment>
<dbReference type="GO" id="GO:0071555">
    <property type="term" value="P:cell wall organization"/>
    <property type="evidence" value="ECO:0007669"/>
    <property type="project" value="UniProtKB-KW"/>
</dbReference>
<dbReference type="GO" id="GO:0042834">
    <property type="term" value="F:peptidoglycan binding"/>
    <property type="evidence" value="ECO:0007669"/>
    <property type="project" value="InterPro"/>
</dbReference>
<feature type="domain" description="SPOR" evidence="7">
    <location>
        <begin position="203"/>
        <end position="282"/>
    </location>
</feature>
<dbReference type="PROSITE" id="PS51257">
    <property type="entry name" value="PROKAR_LIPOPROTEIN"/>
    <property type="match status" value="1"/>
</dbReference>
<dbReference type="InterPro" id="IPR036680">
    <property type="entry name" value="SPOR-like_sf"/>
</dbReference>
<dbReference type="SUPFAM" id="SSF110997">
    <property type="entry name" value="Sporulation related repeat"/>
    <property type="match status" value="1"/>
</dbReference>
<dbReference type="Pfam" id="PF03330">
    <property type="entry name" value="DPBB_1"/>
    <property type="match status" value="1"/>
</dbReference>
<proteinExistence type="inferred from homology"/>
<dbReference type="EC" id="4.2.2.-" evidence="4"/>
<keyword evidence="4" id="KW-1003">Cell membrane</keyword>
<dbReference type="EMBL" id="SACT01000003">
    <property type="protein sequence ID" value="RVT51691.1"/>
    <property type="molecule type" value="Genomic_DNA"/>
</dbReference>
<evidence type="ECO:0000256" key="1">
    <source>
        <dbReference type="ARBA" id="ARBA00022729"/>
    </source>
</evidence>
<dbReference type="FunFam" id="2.40.40.10:FF:000003">
    <property type="entry name" value="Endolytic peptidoglycan transglycosylase RlpA"/>
    <property type="match status" value="1"/>
</dbReference>
<dbReference type="PANTHER" id="PTHR34183">
    <property type="entry name" value="ENDOLYTIC PEPTIDOGLYCAN TRANSGLYCOSYLASE RLPA"/>
    <property type="match status" value="1"/>
</dbReference>
<dbReference type="SUPFAM" id="SSF50685">
    <property type="entry name" value="Barwin-like endoglucanases"/>
    <property type="match status" value="1"/>
</dbReference>
<keyword evidence="1" id="KW-0732">Signal</keyword>
<dbReference type="InterPro" id="IPR007730">
    <property type="entry name" value="SPOR-like_dom"/>
</dbReference>
<name>A0A437JWE9_9BURK</name>
<keyword evidence="4" id="KW-0449">Lipoprotein</keyword>
<evidence type="ECO:0000256" key="2">
    <source>
        <dbReference type="ARBA" id="ARBA00023239"/>
    </source>
</evidence>
<dbReference type="HAMAP" id="MF_02071">
    <property type="entry name" value="RlpA"/>
    <property type="match status" value="1"/>
</dbReference>
<dbReference type="Gene3D" id="2.40.40.10">
    <property type="entry name" value="RlpA-like domain"/>
    <property type="match status" value="1"/>
</dbReference>
<dbReference type="InterPro" id="IPR036908">
    <property type="entry name" value="RlpA-like_sf"/>
</dbReference>
<feature type="region of interest" description="Disordered" evidence="6">
    <location>
        <begin position="30"/>
        <end position="50"/>
    </location>
</feature>
<protein>
    <recommendedName>
        <fullName evidence="4">Endolytic peptidoglycan transglycosylase RlpA</fullName>
        <ecNumber evidence="4">4.2.2.-</ecNumber>
    </recommendedName>
</protein>
<keyword evidence="3 4" id="KW-0961">Cell wall biogenesis/degradation</keyword>
<keyword evidence="4" id="KW-0564">Palmitate</keyword>
<reference evidence="8 9" key="1">
    <citation type="submission" date="2019-01" db="EMBL/GenBank/DDBJ databases">
        <authorList>
            <person name="Chen W.-M."/>
        </authorList>
    </citation>
    <scope>NUCLEOTIDE SEQUENCE [LARGE SCALE GENOMIC DNA]</scope>
    <source>
        <strain evidence="8 9">ICH-3</strain>
    </source>
</reference>
<comment type="similarity">
    <text evidence="4 5">Belongs to the RlpA family.</text>
</comment>
<evidence type="ECO:0000256" key="5">
    <source>
        <dbReference type="RuleBase" id="RU003495"/>
    </source>
</evidence>
<dbReference type="NCBIfam" id="TIGR00413">
    <property type="entry name" value="rlpA"/>
    <property type="match status" value="1"/>
</dbReference>
<sequence length="283" mass="30789">MVGAGRSRRAVVALGLLAALLLGGCASRGPAEWSGRDGPAAEIPPGLERTPDAVPRIEPLRVGGPNKPYEIRGVRYVPMTEDRPLRERGLASWYGRKFHGRPTSNGETYDMFAMTAAHKTMPLPSYARVRNPANGREIIVRVNDRGPFHPGRVIDLSYTAALKLGVLGGVAPVEVERITHDEIRAGVRPTPSAPFDGGVPDAATASSGYWLQLGAFRDREGAQQLQRLLQQETPWLADQLTLQDDGQWVRVRVGPWAQRRDAETTAARLADALPLDALVVFVP</sequence>
<gene>
    <name evidence="4" type="primary">rlpA</name>
    <name evidence="8" type="ORF">ENE75_12840</name>
</gene>
<evidence type="ECO:0000256" key="6">
    <source>
        <dbReference type="SAM" id="MobiDB-lite"/>
    </source>
</evidence>
<comment type="function">
    <text evidence="4">Lytic transglycosylase with a strong preference for naked glycan strands that lack stem peptides.</text>
</comment>
<dbReference type="Gene3D" id="3.30.70.1070">
    <property type="entry name" value="Sporulation related repeat"/>
    <property type="match status" value="1"/>
</dbReference>
<evidence type="ECO:0000256" key="4">
    <source>
        <dbReference type="HAMAP-Rule" id="MF_02071"/>
    </source>
</evidence>
<dbReference type="InterPro" id="IPR009009">
    <property type="entry name" value="RlpA-like_DPBB"/>
</dbReference>
<dbReference type="GO" id="GO:0005886">
    <property type="term" value="C:plasma membrane"/>
    <property type="evidence" value="ECO:0007669"/>
    <property type="project" value="UniProtKB-SubCell"/>
</dbReference>
<keyword evidence="4" id="KW-0472">Membrane</keyword>
<evidence type="ECO:0000256" key="3">
    <source>
        <dbReference type="ARBA" id="ARBA00023316"/>
    </source>
</evidence>
<comment type="caution">
    <text evidence="8">The sequence shown here is derived from an EMBL/GenBank/DDBJ whole genome shotgun (WGS) entry which is preliminary data.</text>
</comment>
<dbReference type="InterPro" id="IPR012997">
    <property type="entry name" value="RplA"/>
</dbReference>